<dbReference type="EMBL" id="JBHTLU010000015">
    <property type="protein sequence ID" value="MFD1221281.1"/>
    <property type="molecule type" value="Genomic_DNA"/>
</dbReference>
<evidence type="ECO:0000313" key="6">
    <source>
        <dbReference type="EMBL" id="MFD1221281.1"/>
    </source>
</evidence>
<proteinExistence type="predicted"/>
<accession>A0ABW3UN11</accession>
<dbReference type="Gene3D" id="3.40.5.90">
    <property type="entry name" value="CDGSH iron-sulfur domain, mitoNEET-type"/>
    <property type="match status" value="1"/>
</dbReference>
<comment type="caution">
    <text evidence="6">The sequence shown here is derived from an EMBL/GenBank/DDBJ whole genome shotgun (WGS) entry which is preliminary data.</text>
</comment>
<dbReference type="InterPro" id="IPR042216">
    <property type="entry name" value="MitoNEET_CISD"/>
</dbReference>
<sequence>MADVKITVSDNGPLIVSGEIQLLDGEGNPLAVKETTYLCRCGMSSSKPFCNGAHKGKFESVVRA</sequence>
<gene>
    <name evidence="6" type="ORF">ACFQ4B_14240</name>
</gene>
<keyword evidence="2" id="KW-0479">Metal-binding</keyword>
<keyword evidence="4" id="KW-0411">Iron-sulfur</keyword>
<evidence type="ECO:0000256" key="1">
    <source>
        <dbReference type="ARBA" id="ARBA00022714"/>
    </source>
</evidence>
<evidence type="ECO:0000313" key="7">
    <source>
        <dbReference type="Proteomes" id="UP001597180"/>
    </source>
</evidence>
<keyword evidence="1" id="KW-0001">2Fe-2S</keyword>
<dbReference type="SMART" id="SM00704">
    <property type="entry name" value="ZnF_CDGSH"/>
    <property type="match status" value="1"/>
</dbReference>
<evidence type="ECO:0000256" key="4">
    <source>
        <dbReference type="ARBA" id="ARBA00023014"/>
    </source>
</evidence>
<evidence type="ECO:0000256" key="3">
    <source>
        <dbReference type="ARBA" id="ARBA00023004"/>
    </source>
</evidence>
<organism evidence="6 7">
    <name type="scientific">Paenibacillus vulneris</name>
    <dbReference type="NCBI Taxonomy" id="1133364"/>
    <lineage>
        <taxon>Bacteria</taxon>
        <taxon>Bacillati</taxon>
        <taxon>Bacillota</taxon>
        <taxon>Bacilli</taxon>
        <taxon>Bacillales</taxon>
        <taxon>Paenibacillaceae</taxon>
        <taxon>Paenibacillus</taxon>
    </lineage>
</organism>
<dbReference type="InterPro" id="IPR018967">
    <property type="entry name" value="FeS-contain_CDGSH-typ"/>
</dbReference>
<dbReference type="RefSeq" id="WP_079909780.1">
    <property type="nucleotide sequence ID" value="NZ_BAABJG010000021.1"/>
</dbReference>
<name>A0ABW3UN11_9BACL</name>
<reference evidence="7" key="1">
    <citation type="journal article" date="2019" name="Int. J. Syst. Evol. Microbiol.">
        <title>The Global Catalogue of Microorganisms (GCM) 10K type strain sequencing project: providing services to taxonomists for standard genome sequencing and annotation.</title>
        <authorList>
            <consortium name="The Broad Institute Genomics Platform"/>
            <consortium name="The Broad Institute Genome Sequencing Center for Infectious Disease"/>
            <person name="Wu L."/>
            <person name="Ma J."/>
        </authorList>
    </citation>
    <scope>NUCLEOTIDE SEQUENCE [LARGE SCALE GENOMIC DNA]</scope>
    <source>
        <strain evidence="7">CCUG 53270</strain>
    </source>
</reference>
<dbReference type="Proteomes" id="UP001597180">
    <property type="component" value="Unassembled WGS sequence"/>
</dbReference>
<keyword evidence="7" id="KW-1185">Reference proteome</keyword>
<evidence type="ECO:0000259" key="5">
    <source>
        <dbReference type="SMART" id="SM00704"/>
    </source>
</evidence>
<evidence type="ECO:0000256" key="2">
    <source>
        <dbReference type="ARBA" id="ARBA00022723"/>
    </source>
</evidence>
<keyword evidence="3" id="KW-0408">Iron</keyword>
<feature type="domain" description="Iron-binding zinc finger CDGSH type" evidence="5">
    <location>
        <begin position="15"/>
        <end position="60"/>
    </location>
</feature>
<dbReference type="Pfam" id="PF09360">
    <property type="entry name" value="zf-CDGSH"/>
    <property type="match status" value="1"/>
</dbReference>
<protein>
    <submittedName>
        <fullName evidence="6">CDGSH iron-sulfur domain-containing protein</fullName>
    </submittedName>
</protein>